<reference evidence="1" key="1">
    <citation type="journal article" date="2015" name="Nature">
        <title>Complex archaea that bridge the gap between prokaryotes and eukaryotes.</title>
        <authorList>
            <person name="Spang A."/>
            <person name="Saw J.H."/>
            <person name="Jorgensen S.L."/>
            <person name="Zaremba-Niedzwiedzka K."/>
            <person name="Martijn J."/>
            <person name="Lind A.E."/>
            <person name="van Eijk R."/>
            <person name="Schleper C."/>
            <person name="Guy L."/>
            <person name="Ettema T.J."/>
        </authorList>
    </citation>
    <scope>NUCLEOTIDE SEQUENCE</scope>
</reference>
<sequence length="60" mass="6731">MCGLITSVTRIKKPNIKIELMSNSSFLNTKKIRPFGTSATESFTELQTNKSLFSLGNHIR</sequence>
<gene>
    <name evidence="1" type="ORF">LCGC14_2972710</name>
</gene>
<comment type="caution">
    <text evidence="1">The sequence shown here is derived from an EMBL/GenBank/DDBJ whole genome shotgun (WGS) entry which is preliminary data.</text>
</comment>
<protein>
    <submittedName>
        <fullName evidence="1">Uncharacterized protein</fullName>
    </submittedName>
</protein>
<dbReference type="EMBL" id="LAZR01060485">
    <property type="protein sequence ID" value="KKK65579.1"/>
    <property type="molecule type" value="Genomic_DNA"/>
</dbReference>
<feature type="non-terminal residue" evidence="1">
    <location>
        <position position="60"/>
    </location>
</feature>
<dbReference type="AlphaFoldDB" id="A0A0F8ZGL0"/>
<name>A0A0F8ZGL0_9ZZZZ</name>
<organism evidence="1">
    <name type="scientific">marine sediment metagenome</name>
    <dbReference type="NCBI Taxonomy" id="412755"/>
    <lineage>
        <taxon>unclassified sequences</taxon>
        <taxon>metagenomes</taxon>
        <taxon>ecological metagenomes</taxon>
    </lineage>
</organism>
<evidence type="ECO:0000313" key="1">
    <source>
        <dbReference type="EMBL" id="KKK65579.1"/>
    </source>
</evidence>
<proteinExistence type="predicted"/>
<accession>A0A0F8ZGL0</accession>